<sequence>MERNRAQSRAIKAMMEILKYENKKKSVWMAAILFIDDRRLDFKRGLLSDHQLLAFKELFITRNQFNLALYINDGKILICNQARKSCEA</sequence>
<protein>
    <submittedName>
        <fullName evidence="1">AlNc14C18G1910 protein</fullName>
    </submittedName>
</protein>
<reference evidence="1" key="1">
    <citation type="journal article" date="2011" name="PLoS Biol.">
        <title>Gene gain and loss during evolution of obligate parasitism in the white rust pathogen of Arabidopsis thaliana.</title>
        <authorList>
            <person name="Kemen E."/>
            <person name="Gardiner A."/>
            <person name="Schultz-Larsen T."/>
            <person name="Kemen A.C."/>
            <person name="Balmuth A.L."/>
            <person name="Robert-Seilaniantz A."/>
            <person name="Bailey K."/>
            <person name="Holub E."/>
            <person name="Studholme D.J."/>
            <person name="Maclean D."/>
            <person name="Jones J.D."/>
        </authorList>
    </citation>
    <scope>NUCLEOTIDE SEQUENCE</scope>
</reference>
<proteinExistence type="predicted"/>
<dbReference type="EMBL" id="FR824063">
    <property type="protein sequence ID" value="CCA16128.1"/>
    <property type="molecule type" value="Genomic_DNA"/>
</dbReference>
<gene>
    <name evidence="1" type="primary">AlNc14C18G1910</name>
    <name evidence="1" type="ORF">ALNC14_022710</name>
</gene>
<name>F0W4U0_9STRA</name>
<accession>F0W4U0</accession>
<dbReference type="HOGENOM" id="CLU_2473613_0_0_1"/>
<evidence type="ECO:0000313" key="1">
    <source>
        <dbReference type="EMBL" id="CCA16128.1"/>
    </source>
</evidence>
<reference evidence="1" key="2">
    <citation type="submission" date="2011-02" db="EMBL/GenBank/DDBJ databases">
        <authorList>
            <person name="MacLean D."/>
        </authorList>
    </citation>
    <scope>NUCLEOTIDE SEQUENCE</scope>
</reference>
<dbReference type="AlphaFoldDB" id="F0W4U0"/>
<organism evidence="1">
    <name type="scientific">Albugo laibachii Nc14</name>
    <dbReference type="NCBI Taxonomy" id="890382"/>
    <lineage>
        <taxon>Eukaryota</taxon>
        <taxon>Sar</taxon>
        <taxon>Stramenopiles</taxon>
        <taxon>Oomycota</taxon>
        <taxon>Peronosporomycetes</taxon>
        <taxon>Albuginales</taxon>
        <taxon>Albuginaceae</taxon>
        <taxon>Albugo</taxon>
    </lineage>
</organism>